<protein>
    <submittedName>
        <fullName evidence="2">Uncharacterized protein</fullName>
    </submittedName>
</protein>
<sequence length="204" mass="22422">MSATQSYQGEEGGLYGGGENTPPESHWLVAELESELILPRDLNGTPSPDGKIGLVAIGMSNTRAEFDRFMRLAATEKSEAVVLVNGAFPSKVASTWADPDQNGDPWTALAEAISRASLTSEQVQVVWLKNTNALPRPGRDDFPIYAEKLRDDLAAIVKQVKESYPNVRLIYLSSRIYGGYSLIPLSPEPFAYEDGYAVRWLIED</sequence>
<accession>X1GT42</accession>
<comment type="caution">
    <text evidence="2">The sequence shown here is derived from an EMBL/GenBank/DDBJ whole genome shotgun (WGS) entry which is preliminary data.</text>
</comment>
<dbReference type="AlphaFoldDB" id="X1GT42"/>
<proteinExistence type="predicted"/>
<evidence type="ECO:0000256" key="1">
    <source>
        <dbReference type="SAM" id="MobiDB-lite"/>
    </source>
</evidence>
<feature type="non-terminal residue" evidence="2">
    <location>
        <position position="204"/>
    </location>
</feature>
<feature type="compositionally biased region" description="Gly residues" evidence="1">
    <location>
        <begin position="10"/>
        <end position="19"/>
    </location>
</feature>
<gene>
    <name evidence="2" type="ORF">S03H2_15826</name>
</gene>
<organism evidence="2">
    <name type="scientific">marine sediment metagenome</name>
    <dbReference type="NCBI Taxonomy" id="412755"/>
    <lineage>
        <taxon>unclassified sequences</taxon>
        <taxon>metagenomes</taxon>
        <taxon>ecological metagenomes</taxon>
    </lineage>
</organism>
<feature type="region of interest" description="Disordered" evidence="1">
    <location>
        <begin position="1"/>
        <end position="24"/>
    </location>
</feature>
<reference evidence="2" key="1">
    <citation type="journal article" date="2014" name="Front. Microbiol.">
        <title>High frequency of phylogenetically diverse reductive dehalogenase-homologous genes in deep subseafloor sedimentary metagenomes.</title>
        <authorList>
            <person name="Kawai M."/>
            <person name="Futagami T."/>
            <person name="Toyoda A."/>
            <person name="Takaki Y."/>
            <person name="Nishi S."/>
            <person name="Hori S."/>
            <person name="Arai W."/>
            <person name="Tsubouchi T."/>
            <person name="Morono Y."/>
            <person name="Uchiyama I."/>
            <person name="Ito T."/>
            <person name="Fujiyama A."/>
            <person name="Inagaki F."/>
            <person name="Takami H."/>
        </authorList>
    </citation>
    <scope>NUCLEOTIDE SEQUENCE</scope>
    <source>
        <strain evidence="2">Expedition CK06-06</strain>
    </source>
</reference>
<evidence type="ECO:0000313" key="2">
    <source>
        <dbReference type="EMBL" id="GAH36178.1"/>
    </source>
</evidence>
<dbReference type="EMBL" id="BARU01008056">
    <property type="protein sequence ID" value="GAH36178.1"/>
    <property type="molecule type" value="Genomic_DNA"/>
</dbReference>
<name>X1GT42_9ZZZZ</name>